<organism evidence="2 3">
    <name type="scientific">Diaphorobacter ruginosibacter</name>
    <dbReference type="NCBI Taxonomy" id="1715720"/>
    <lineage>
        <taxon>Bacteria</taxon>
        <taxon>Pseudomonadati</taxon>
        <taxon>Pseudomonadota</taxon>
        <taxon>Betaproteobacteria</taxon>
        <taxon>Burkholderiales</taxon>
        <taxon>Comamonadaceae</taxon>
        <taxon>Diaphorobacter</taxon>
    </lineage>
</organism>
<dbReference type="InterPro" id="IPR051683">
    <property type="entry name" value="Enoyl-CoA_Hydratase/Isomerase"/>
</dbReference>
<dbReference type="EMBL" id="CP060714">
    <property type="protein sequence ID" value="QNN56879.1"/>
    <property type="molecule type" value="Genomic_DNA"/>
</dbReference>
<dbReference type="SUPFAM" id="SSF52096">
    <property type="entry name" value="ClpP/crotonase"/>
    <property type="match status" value="1"/>
</dbReference>
<dbReference type="InterPro" id="IPR029045">
    <property type="entry name" value="ClpP/crotonase-like_dom_sf"/>
</dbReference>
<accession>A0A7G9RMQ4</accession>
<dbReference type="PANTHER" id="PTHR42964:SF1">
    <property type="entry name" value="POLYKETIDE BIOSYNTHESIS ENOYL-COA HYDRATASE PKSH-RELATED"/>
    <property type="match status" value="1"/>
</dbReference>
<dbReference type="AlphaFoldDB" id="A0A7G9RMQ4"/>
<keyword evidence="2" id="KW-0413">Isomerase</keyword>
<dbReference type="Pfam" id="PF00378">
    <property type="entry name" value="ECH_1"/>
    <property type="match status" value="1"/>
</dbReference>
<dbReference type="GO" id="GO:0016853">
    <property type="term" value="F:isomerase activity"/>
    <property type="evidence" value="ECO:0007669"/>
    <property type="project" value="UniProtKB-KW"/>
</dbReference>
<protein>
    <submittedName>
        <fullName evidence="2">Enoyl-CoA hydratase/isomerase family protein</fullName>
    </submittedName>
</protein>
<dbReference type="GO" id="GO:0008300">
    <property type="term" value="P:isoprenoid catabolic process"/>
    <property type="evidence" value="ECO:0007669"/>
    <property type="project" value="TreeGrafter"/>
</dbReference>
<evidence type="ECO:0000256" key="1">
    <source>
        <dbReference type="ARBA" id="ARBA00005254"/>
    </source>
</evidence>
<dbReference type="CDD" id="cd06558">
    <property type="entry name" value="crotonase-like"/>
    <property type="match status" value="1"/>
</dbReference>
<dbReference type="Proteomes" id="UP000515811">
    <property type="component" value="Chromosome"/>
</dbReference>
<comment type="similarity">
    <text evidence="1">Belongs to the enoyl-CoA hydratase/isomerase family.</text>
</comment>
<dbReference type="PANTHER" id="PTHR42964">
    <property type="entry name" value="ENOYL-COA HYDRATASE"/>
    <property type="match status" value="1"/>
</dbReference>
<gene>
    <name evidence="2" type="ORF">H9K76_20665</name>
</gene>
<dbReference type="InterPro" id="IPR001753">
    <property type="entry name" value="Enoyl-CoA_hydra/iso"/>
</dbReference>
<sequence length="250" mass="27129">MSESPSSPPVLLIDRQSTHWVLTLNRPEKRNALSAELIEALLAAVQQARAEQPPLLVLQGAGASFSAGFDFTGYEDQSEGDLLLRFVRIETLLQEIAYGPFATLALAHGNNFGAGVDLFAACRHRYCAPGARFRMPGLKFGLALGTRRLAALVGERHAYALLETTSTFDDEHARSIGFIQGTAAQDAWPTLTRQVEDSTLSLPSASRQFLRDLTRDAGSRDGDMAALVASASAPGLKERIRAYREEGARK</sequence>
<evidence type="ECO:0000313" key="3">
    <source>
        <dbReference type="Proteomes" id="UP000515811"/>
    </source>
</evidence>
<name>A0A7G9RMQ4_9BURK</name>
<keyword evidence="3" id="KW-1185">Reference proteome</keyword>
<proteinExistence type="inferred from homology"/>
<dbReference type="RefSeq" id="WP_187597145.1">
    <property type="nucleotide sequence ID" value="NZ_CP060714.1"/>
</dbReference>
<reference evidence="2 3" key="1">
    <citation type="submission" date="2020-08" db="EMBL/GenBank/DDBJ databases">
        <title>Genome sequence of Diaphorobacter ruginosibacter DSM 27467T.</title>
        <authorList>
            <person name="Hyun D.-W."/>
            <person name="Bae J.-W."/>
        </authorList>
    </citation>
    <scope>NUCLEOTIDE SEQUENCE [LARGE SCALE GENOMIC DNA]</scope>
    <source>
        <strain evidence="2 3">DSM 27467</strain>
    </source>
</reference>
<dbReference type="Gene3D" id="3.90.226.10">
    <property type="entry name" value="2-enoyl-CoA Hydratase, Chain A, domain 1"/>
    <property type="match status" value="1"/>
</dbReference>
<dbReference type="KEGG" id="drg:H9K76_20665"/>
<evidence type="ECO:0000313" key="2">
    <source>
        <dbReference type="EMBL" id="QNN56879.1"/>
    </source>
</evidence>